<keyword evidence="2" id="KW-0964">Secreted</keyword>
<dbReference type="PANTHER" id="PTHR12338:SF8">
    <property type="entry name" value="HEME_HEMOPEXIN-BINDING PROTEIN"/>
    <property type="match status" value="1"/>
</dbReference>
<dbReference type="GO" id="GO:0005576">
    <property type="term" value="C:extracellular region"/>
    <property type="evidence" value="ECO:0007669"/>
    <property type="project" value="UniProtKB-SubCell"/>
</dbReference>
<dbReference type="SMART" id="SM00912">
    <property type="entry name" value="Haemagg_act"/>
    <property type="match status" value="1"/>
</dbReference>
<dbReference type="Proteomes" id="UP000002586">
    <property type="component" value="Chromosome"/>
</dbReference>
<dbReference type="Pfam" id="PF05860">
    <property type="entry name" value="TPS"/>
    <property type="match status" value="1"/>
</dbReference>
<reference evidence="6 7" key="2">
    <citation type="journal article" date="2012" name="Int. J. Syst. Evol. Microbiol.">
        <title>Magnetococcus marinus gen. nov., sp. nov., a marine, magnetotactic bacterium that represents a novel lineage (Magnetococcaceae fam. nov.; Magnetococcales ord. nov.) at the base of the Alphaproteobacteria.</title>
        <authorList>
            <person name="Bazylinski D.A."/>
            <person name="Williams T.J."/>
            <person name="Lefevre C.T."/>
            <person name="Berg R.J."/>
            <person name="Zhang C.L."/>
            <person name="Bowser S.S."/>
            <person name="Dean A.J."/>
            <person name="Beveridge T.J."/>
        </authorList>
    </citation>
    <scope>NUCLEOTIDE SEQUENCE [LARGE SCALE GENOMIC DNA]</scope>
    <source>
        <strain evidence="7">ATCC BAA-1437 / JCM 17883 / MC-1</strain>
    </source>
</reference>
<keyword evidence="3" id="KW-0732">Signal</keyword>
<dbReference type="eggNOG" id="COG3210">
    <property type="taxonomic scope" value="Bacteria"/>
</dbReference>
<evidence type="ECO:0000313" key="6">
    <source>
        <dbReference type="EMBL" id="ABK45190.1"/>
    </source>
</evidence>
<dbReference type="STRING" id="156889.Mmc1_2695"/>
<reference evidence="7" key="1">
    <citation type="journal article" date="2009" name="Appl. Environ. Microbiol.">
        <title>Complete genome sequence of the chemolithoautotrophic marine magnetotactic coccus strain MC-1.</title>
        <authorList>
            <person name="Schubbe S."/>
            <person name="Williams T.J."/>
            <person name="Xie G."/>
            <person name="Kiss H.E."/>
            <person name="Brettin T.S."/>
            <person name="Martinez D."/>
            <person name="Ross C.A."/>
            <person name="Schuler D."/>
            <person name="Cox B.L."/>
            <person name="Nealson K.H."/>
            <person name="Bazylinski D.A."/>
        </authorList>
    </citation>
    <scope>NUCLEOTIDE SEQUENCE [LARGE SCALE GENOMIC DNA]</scope>
    <source>
        <strain evidence="7">ATCC BAA-1437 / JCM 17883 / MC-1</strain>
    </source>
</reference>
<evidence type="ECO:0000256" key="1">
    <source>
        <dbReference type="ARBA" id="ARBA00004613"/>
    </source>
</evidence>
<feature type="compositionally biased region" description="Polar residues" evidence="4">
    <location>
        <begin position="2112"/>
        <end position="2130"/>
    </location>
</feature>
<protein>
    <submittedName>
        <fullName evidence="6">Filamentous hemagglutinin family outer membrane protein</fullName>
    </submittedName>
</protein>
<dbReference type="PANTHER" id="PTHR12338">
    <property type="entry name" value="AUTOTRANSPORTER"/>
    <property type="match status" value="1"/>
</dbReference>
<dbReference type="InterPro" id="IPR006626">
    <property type="entry name" value="PbH1"/>
</dbReference>
<proteinExistence type="predicted"/>
<dbReference type="SMART" id="SM00710">
    <property type="entry name" value="PbH1"/>
    <property type="match status" value="21"/>
</dbReference>
<gene>
    <name evidence="6" type="ordered locus">Mmc1_2695</name>
</gene>
<comment type="subcellular location">
    <subcellularLocation>
        <location evidence="1">Secreted</location>
    </subcellularLocation>
</comment>
<sequence precursor="true">MHIDHKRECSVQKTAIFPRRRGLLSLLTLLLLPTPRTDLWAAPAMDALPTGGNITVGEGSIYQSGVNMVIEQTSSKLIANWESFQIGADAQVTFQQPSASSIALNRVMSAGASEIFGRLNANGQVFLINPSGVIFGQNARIEVGGLVASTLDLSDDDFMQENYRFSAGESTGSIENWGSLNAAEGGYIALLSPRVRNEGDISAPKGTAVLAAGDEVSVDLYGDSLIKLTVHKGTLDALAENKGLVMASGGVALLSAKGVDAVHRAVVNNSGTVEAGGITTQGGRIFLTAAGGDVTNAGTLDVTSEQAKGGSITMTGETTTIASGARLNASGATGGGEIQVGGSWQNSNPDVAQSQQTVVEQGAELKANATDSGDGGTVVVWSDIHNVEGKTRVHGVVEAKGGEQGGDGGQVETSGHHLDVTGIQLALDAPKGAGGLWLLDPNNIEITNATSNLDDSSAPTYTSTDDGSQIDVATIEAQLNAGVVVKIQTASAGTNAEDGDIIINADISKTSGDDASLILYAYGNIVMDGHSITSISNELGVAFYADYNSSSDGAIVISGDSSITTNGGYFAAGGQSDYSGNAMGGADYANGFYLDGTISTGGGSVTIYGQGKSGGTGRGILIEGDSTIDAAGGSIMMVGTGEKAEGVLIKSSTGSASAPSTRIITSGDGVIAIVGMVADNGANASADESGVAFGDDSVIGAHLQAEDGMIVLTGTGGDFSPGDVTSDTANASGVRINGSLIETTGDGSIGINGTGPTADAGDGGDRNGVHLEDDTVIRTGSGVGGSGLIAIIGYAYGLGEGVDTNDGGTQSIISGSGGVVVAGQNYTGSADGLQLSGTINAVGGTIELSGIGGDGTDLADGGIGVYASGLTLGSDDTTSITITGTAKSGDAEGLFFTNTTTLDTSATGSITITGYGTGVEQGFQSNDTNTVITAGSGGLTIIGDDAEGNGYVYLKGAYTTEGGDITITGSGTNGKQGIYAYNATFDTLTSGQITFTGTSADSNGITLDGVTVGSDATDSITLTGTSLSNAGNGIFIDSGSSFDTSSDGSITITGYGSGDNEGFQSNISSNSFTAGSGLTITGDNTYGNGAVNIIGTFTTETGDIVITAAGEDGQESMYVSYATINTISSGTITLTGVSADDDGIYIKNSTFGSDATSAITITGTSESGNNEGVYVYSDSSFDTSSSGTITITGYGTGDQEAVQSNDSDNSFTAGSGGLTITGDDAQGNGAVYLKGTFTAEAGDIVITAAGGGGKEGFYGSSATINTLTSGNITIVASSADAEGFYANAVTIGSDTTDSITITGTSNSGDNEGIYLVGETDIDTSSSGSITLTGYGSGGDQGFQSNYNGITVTAGSGGLTITGDDTQGNGAVSLRGTFSSEGGDVVITGVGTNNFDGIYGNDVTIDTTGTITLTGTSDDGNGINLAYTNIGSDSTSSITITGTSLSGDNKGVYLENYSTLETSASGSITITGYAAGAWHGFESNTSTNSFSAGSGGLTIVGDDTYGNGGVYLLGTFTADGGDISITGEGANGIEGIYAEDATINTTTSGAITLTGSSADFDGIYLTGVSIGSDSTDSVTITGTSLSGDNEAIFVTGSSSLETSSSGSMTLTGAAAGAWQGFQSYSTGNTFSAGSGGLTIVGDDTYGNGGVTLVGSFTADGGDITITGKGANGLEAIYAEDATINTTTSGSITLTGSAADSDGIYLSSVSIGSDTTDSVTLTGTSLSGDNRGIYLTSATSMDTSASGSMTITGYGSGSKQGFRSHHVDNSMTAGSGGLTIVGDNTYGNGGLYLRGTFTAEGGDISITGAGADGLNGIYGDNVTINNITSGSITLTGTSSDSDGLSGSEMVIGSDATDSVSITGYSTADFYTGIYFGPSNTVESAADGSITVTGAGTGVFGYGVTFDDSTSTFSAGSGGLTIEGDATQGNGALFLAGSFTAVGGDIVVTGDATSILAGIHAIAATMTTTTSGNITLTGTSEGGDGIYFGSSSASTLTTAASGTMTVTGTGSVGGEGVAIHNTTLSAGSGGLTVTGTGGDSGHGVYLWEDTTLQATSGDISIVGTAGSTSANGVTIDSDDGLVVVQTVTAGHITITGSSTMDDGIEVRSDTGHTATISAAGSGNTTLEGTASNSDADDRGIELNDVAITTESGDITLTGQSASSSEGIGISEGNVSISSTDSGSITLIADRVDLTGSSNSISSSGVLLIQPYSASSAIEIGGSGGDLNLAASVFSDTLADGFSYIQIGDSDNSGGITVAGATSVADSLRLIQGSGNITLNDSLTISTAGDYLQLHTTGSGSQGGGGAIVADNLELLGSGGSYVLTAATSSTGNNVATLAADTGSVTYKDQDALTINSVNTTTGITATGRIAITTMSDADAADLTLSGDLSTTDTSTTAIVLNAGEDEAAGQTTLADSRADILYDYVIISTGADGVVTLLTGSINGSSALATALGSGSGRFRYGSDETTTNYMTALESGVNVVYREQPTLTLTPDAYETSYGDGVNPTAFSMSSGTLENGDSFIDPDSYTIASTGSSSSNVGSYDLSFSSLSSTNSLGYALSGATRTDGHTISTAALTITAENDSKTYDGDAYSGGNGVSYSGFVNDEESAVLGGSLSYGGTSQDATDAGSYTIIPSGLTSSNYAITFNNGTLTVNKAALSVTAENDSKTYDSEAYSGGNGVSYSGFVGDEDSAVLGGSISYGGTSQDATDAGSYSITPSGLTSDNYNISFNNGTLTVNQAALSITAENDSKTYDSEAYSGGNGVSYSGFVGDEDSAVLGGSISYGGTSQDATDAGSYSITPSGLTSSNYAITFNNGTLTVNKAALSVTAENDSKTYDSEAYSGGNGVSYSGFVGDEDSAVLGGSISYGGTSQDATDAGSYTIIPSGLTSSNYEITFNNGTLTVNKAALSVTAENDSKTYDSEAYSGGNGVSYSGFVGDEDSAVLGGSISYGGTSQDATDAGSYTIIPSGLTSSNYEITFNNGTLTVNKAALSVTAENDSKTYDSEAYSGGNGVSYSGFVGDEDSAVLGGSLSYGGTSQDATDAGSYSITPSGLTSDNYEISFNNGTLTVNKAALSVTAENDSKTYDSEAYSGGNGVSYSGFVGDEDSAVLGGSISYGGTSQDATDAGSYSITPSGLTSDNYNISFNNGTLTVNKAALSVTAENDSKTYDREAYSGGNGVSYSGFVGDEDSAVLGGSLSYGGTSQDATDAGSYTIIPSGLTSSNYEITFNNGTLTVNQAALSVTAENDGKTYDGNAYSGGNGVSYSGFVGDEDSAVLGGSLSYGGTSQDATDAGSYSITPGGLTSSNYAITFHDGTLSVNQVGLTVTANDDSKTYDGEGYTDGNGVVYSGFIDDEDSSVLGGELTYTGTSQGAVAVGTYAIMPSGLSATNYSFSYVAGSLSVLPKSYETNTPDTEADLVVAAPTQLEEIALSIPQTTQSIGEQDQIFSVVSGNETVVFLKDAQNGDIGGGMEDPKPVQVVAYRADTPPRVEDGFSVQAGQNAIRLRPLNRVDQEITSPGEAVFALGFTVQGAQGEVSFSVNQTQQGIVIKPNGQAAATLLEGRRDKVIGVALLQLRQQGSVALEQLKTIYLDLP</sequence>
<dbReference type="Pfam" id="PF18676">
    <property type="entry name" value="MBG_2"/>
    <property type="match status" value="10"/>
</dbReference>
<keyword evidence="7" id="KW-1185">Reference proteome</keyword>
<name>A0LB47_MAGMM</name>
<dbReference type="InterPro" id="IPR041286">
    <property type="entry name" value="MBG_2"/>
</dbReference>
<evidence type="ECO:0000256" key="2">
    <source>
        <dbReference type="ARBA" id="ARBA00022525"/>
    </source>
</evidence>
<feature type="region of interest" description="Disordered" evidence="4">
    <location>
        <begin position="747"/>
        <end position="770"/>
    </location>
</feature>
<dbReference type="HOGENOM" id="CLU_225712_0_0_5"/>
<evidence type="ECO:0000313" key="7">
    <source>
        <dbReference type="Proteomes" id="UP000002586"/>
    </source>
</evidence>
<dbReference type="Gene3D" id="2.160.20.10">
    <property type="entry name" value="Single-stranded right-handed beta-helix, Pectin lyase-like"/>
    <property type="match status" value="1"/>
</dbReference>
<dbReference type="InterPro" id="IPR050909">
    <property type="entry name" value="Bact_Autotransporter_VF"/>
</dbReference>
<dbReference type="EMBL" id="CP000471">
    <property type="protein sequence ID" value="ABK45190.1"/>
    <property type="molecule type" value="Genomic_DNA"/>
</dbReference>
<evidence type="ECO:0000259" key="5">
    <source>
        <dbReference type="SMART" id="SM00912"/>
    </source>
</evidence>
<feature type="region of interest" description="Disordered" evidence="4">
    <location>
        <begin position="2112"/>
        <end position="2134"/>
    </location>
</feature>
<dbReference type="InterPro" id="IPR037160">
    <property type="entry name" value="DNA_Pol_thumb_sf"/>
</dbReference>
<feature type="domain" description="Filamentous haemagglutinin FhaB/tRNA nuclease CdiA-like TPS" evidence="5">
    <location>
        <begin position="45"/>
        <end position="157"/>
    </location>
</feature>
<dbReference type="NCBIfam" id="TIGR01901">
    <property type="entry name" value="adhes_NPXG"/>
    <property type="match status" value="1"/>
</dbReference>
<dbReference type="KEGG" id="mgm:Mmc1_2695"/>
<accession>A0LB47</accession>
<dbReference type="Gene3D" id="3.30.210.10">
    <property type="entry name" value="DNA polymerase, thumb domain"/>
    <property type="match status" value="10"/>
</dbReference>
<dbReference type="InterPro" id="IPR012334">
    <property type="entry name" value="Pectin_lyas_fold"/>
</dbReference>
<organism evidence="6 7">
    <name type="scientific">Magnetococcus marinus (strain ATCC BAA-1437 / JCM 17883 / MC-1)</name>
    <dbReference type="NCBI Taxonomy" id="156889"/>
    <lineage>
        <taxon>Bacteria</taxon>
        <taxon>Pseudomonadati</taxon>
        <taxon>Pseudomonadota</taxon>
        <taxon>Magnetococcia</taxon>
        <taxon>Magnetococcales</taxon>
        <taxon>Magnetococcaceae</taxon>
        <taxon>Magnetococcus</taxon>
    </lineage>
</organism>
<evidence type="ECO:0000256" key="4">
    <source>
        <dbReference type="SAM" id="MobiDB-lite"/>
    </source>
</evidence>
<evidence type="ECO:0000256" key="3">
    <source>
        <dbReference type="ARBA" id="ARBA00022729"/>
    </source>
</evidence>
<dbReference type="SUPFAM" id="SSF51126">
    <property type="entry name" value="Pectin lyase-like"/>
    <property type="match status" value="1"/>
</dbReference>
<dbReference type="InterPro" id="IPR011050">
    <property type="entry name" value="Pectin_lyase_fold/virulence"/>
</dbReference>
<dbReference type="InterPro" id="IPR008638">
    <property type="entry name" value="FhaB/CdiA-like_TPS"/>
</dbReference>